<dbReference type="AlphaFoldDB" id="A0A1R1HZK3"/>
<dbReference type="Gene3D" id="1.10.3330.10">
    <property type="entry name" value="Oxo-4-hydroxy-4-carboxy-5-ureidoimidazoline decarboxylase"/>
    <property type="match status" value="1"/>
</dbReference>
<dbReference type="RefSeq" id="WP_076097370.1">
    <property type="nucleotide sequence ID" value="NZ_MTHD01000007.1"/>
</dbReference>
<keyword evidence="6" id="KW-0456">Lyase</keyword>
<dbReference type="InterPro" id="IPR036778">
    <property type="entry name" value="OHCU_decarboxylase_sf"/>
</dbReference>
<keyword evidence="5" id="KW-0210">Decarboxylase</keyword>
<dbReference type="PANTHER" id="PTHR43466:SF1">
    <property type="entry name" value="2-OXO-4-HYDROXY-4-CARBOXY-5-UREIDOIMIDAZOLINE DECARBOXYLASE-RELATED"/>
    <property type="match status" value="1"/>
</dbReference>
<evidence type="ECO:0000313" key="8">
    <source>
        <dbReference type="EMBL" id="OMG51891.1"/>
    </source>
</evidence>
<evidence type="ECO:0000256" key="5">
    <source>
        <dbReference type="ARBA" id="ARBA00022793"/>
    </source>
</evidence>
<dbReference type="NCBIfam" id="TIGR03164">
    <property type="entry name" value="UHCUDC"/>
    <property type="match status" value="1"/>
</dbReference>
<keyword evidence="9" id="KW-1185">Reference proteome</keyword>
<dbReference type="EC" id="4.1.1.97" evidence="3"/>
<evidence type="ECO:0000256" key="1">
    <source>
        <dbReference type="ARBA" id="ARBA00001163"/>
    </source>
</evidence>
<evidence type="ECO:0000259" key="7">
    <source>
        <dbReference type="Pfam" id="PF09349"/>
    </source>
</evidence>
<reference evidence="8 9" key="1">
    <citation type="submission" date="2016-10" db="EMBL/GenBank/DDBJ databases">
        <title>Alkaliphiles isolated from bioreactors.</title>
        <authorList>
            <person name="Salah Z."/>
            <person name="Rout S.P."/>
            <person name="Humphreys P.N."/>
        </authorList>
    </citation>
    <scope>NUCLEOTIDE SEQUENCE [LARGE SCALE GENOMIC DNA]</scope>
    <source>
        <strain evidence="8 9">ZS02</strain>
    </source>
</reference>
<dbReference type="SUPFAM" id="SSF158694">
    <property type="entry name" value="UraD-Like"/>
    <property type="match status" value="1"/>
</dbReference>
<comment type="catalytic activity">
    <reaction evidence="1">
        <text>5-hydroxy-2-oxo-4-ureido-2,5-dihydro-1H-imidazole-5-carboxylate + H(+) = (S)-allantoin + CO2</text>
        <dbReference type="Rhea" id="RHEA:26301"/>
        <dbReference type="ChEBI" id="CHEBI:15378"/>
        <dbReference type="ChEBI" id="CHEBI:15678"/>
        <dbReference type="ChEBI" id="CHEBI:16526"/>
        <dbReference type="ChEBI" id="CHEBI:58639"/>
        <dbReference type="EC" id="4.1.1.97"/>
    </reaction>
</comment>
<evidence type="ECO:0000313" key="9">
    <source>
        <dbReference type="Proteomes" id="UP000187526"/>
    </source>
</evidence>
<keyword evidence="4" id="KW-0659">Purine metabolism</keyword>
<evidence type="ECO:0000256" key="3">
    <source>
        <dbReference type="ARBA" id="ARBA00012257"/>
    </source>
</evidence>
<dbReference type="UniPathway" id="UPA00394">
    <property type="reaction ID" value="UER00652"/>
</dbReference>
<proteinExistence type="predicted"/>
<feature type="domain" description="Oxo-4-hydroxy-4-carboxy-5-ureidoimidazoline decarboxylase" evidence="7">
    <location>
        <begin position="12"/>
        <end position="167"/>
    </location>
</feature>
<evidence type="ECO:0000256" key="6">
    <source>
        <dbReference type="ARBA" id="ARBA00023239"/>
    </source>
</evidence>
<name>A0A1R1HZK3_9RHOO</name>
<sequence>MTDILSLAELSRLEQPEFVRRLGAVFEHSPWVMASAWGKRPFANRADFYARLAETLAEAGPEKQLALIKAHPELAGKAAIRGELTADSAREQAGAGLDACTPEEFTAIRSLNDAYREKFGFPFIVAVKGLSRTGIIAEMSRRLTRSRDEEFAEALTQIVRIASFRLDDLIAGD</sequence>
<dbReference type="OrthoDB" id="9808195at2"/>
<organism evidence="8 9">
    <name type="scientific">Azonexus hydrophilus</name>
    <dbReference type="NCBI Taxonomy" id="418702"/>
    <lineage>
        <taxon>Bacteria</taxon>
        <taxon>Pseudomonadati</taxon>
        <taxon>Pseudomonadota</taxon>
        <taxon>Betaproteobacteria</taxon>
        <taxon>Rhodocyclales</taxon>
        <taxon>Azonexaceae</taxon>
        <taxon>Azonexus</taxon>
    </lineage>
</organism>
<dbReference type="GO" id="GO:0000255">
    <property type="term" value="P:allantoin metabolic process"/>
    <property type="evidence" value="ECO:0007669"/>
    <property type="project" value="InterPro"/>
</dbReference>
<dbReference type="EMBL" id="MTHD01000007">
    <property type="protein sequence ID" value="OMG51891.1"/>
    <property type="molecule type" value="Genomic_DNA"/>
</dbReference>
<dbReference type="STRING" id="418702.BJN45_16880"/>
<dbReference type="Proteomes" id="UP000187526">
    <property type="component" value="Unassembled WGS sequence"/>
</dbReference>
<protein>
    <recommendedName>
        <fullName evidence="3">2-oxo-4-hydroxy-4-carboxy-5-ureidoimidazoline decarboxylase</fullName>
        <ecNumber evidence="3">4.1.1.97</ecNumber>
    </recommendedName>
</protein>
<dbReference type="InterPro" id="IPR017580">
    <property type="entry name" value="OHCU_decarboxylase-1"/>
</dbReference>
<dbReference type="PANTHER" id="PTHR43466">
    <property type="entry name" value="2-OXO-4-HYDROXY-4-CARBOXY-5-UREIDOIMIDAZOLINE DECARBOXYLASE-RELATED"/>
    <property type="match status" value="1"/>
</dbReference>
<evidence type="ECO:0000256" key="2">
    <source>
        <dbReference type="ARBA" id="ARBA00004754"/>
    </source>
</evidence>
<dbReference type="GO" id="GO:0006144">
    <property type="term" value="P:purine nucleobase metabolic process"/>
    <property type="evidence" value="ECO:0007669"/>
    <property type="project" value="UniProtKB-KW"/>
</dbReference>
<dbReference type="GO" id="GO:0019628">
    <property type="term" value="P:urate catabolic process"/>
    <property type="evidence" value="ECO:0007669"/>
    <property type="project" value="UniProtKB-UniPathway"/>
</dbReference>
<evidence type="ECO:0000256" key="4">
    <source>
        <dbReference type="ARBA" id="ARBA00022631"/>
    </source>
</evidence>
<dbReference type="GO" id="GO:0051997">
    <property type="term" value="F:2-oxo-4-hydroxy-4-carboxy-5-ureidoimidazoline decarboxylase activity"/>
    <property type="evidence" value="ECO:0007669"/>
    <property type="project" value="UniProtKB-EC"/>
</dbReference>
<gene>
    <name evidence="8" type="ORF">BJN45_16880</name>
</gene>
<dbReference type="Pfam" id="PF09349">
    <property type="entry name" value="OHCU_decarbox"/>
    <property type="match status" value="1"/>
</dbReference>
<comment type="caution">
    <text evidence="8">The sequence shown here is derived from an EMBL/GenBank/DDBJ whole genome shotgun (WGS) entry which is preliminary data.</text>
</comment>
<dbReference type="InterPro" id="IPR018020">
    <property type="entry name" value="OHCU_decarboxylase"/>
</dbReference>
<comment type="pathway">
    <text evidence="2">Purine metabolism; urate degradation; (S)-allantoin from urate: step 3/3.</text>
</comment>
<accession>A0A1R1HZK3</accession>